<accession>A0ABT7IIH1</accession>
<dbReference type="Proteomes" id="UP001227964">
    <property type="component" value="Unassembled WGS sequence"/>
</dbReference>
<sequence length="95" mass="10813">MMKKLFVLASAVALSTSVFAGNMSDNKDMKAMHSQMKEKQSAENILQNEDMQRLHRDMTLYAISELGMEARVKMMTKEGRAYHKALEQREKNTAG</sequence>
<proteinExistence type="predicted"/>
<evidence type="ECO:0000313" key="3">
    <source>
        <dbReference type="Proteomes" id="UP001227964"/>
    </source>
</evidence>
<keyword evidence="3" id="KW-1185">Reference proteome</keyword>
<dbReference type="EMBL" id="JASSVS010000014">
    <property type="protein sequence ID" value="MDL0433453.1"/>
    <property type="molecule type" value="Genomic_DNA"/>
</dbReference>
<keyword evidence="1" id="KW-0732">Signal</keyword>
<organism evidence="2 3">
    <name type="scientific">Marinobacter azerbaijanicus</name>
    <dbReference type="NCBI Taxonomy" id="3050455"/>
    <lineage>
        <taxon>Bacteria</taxon>
        <taxon>Pseudomonadati</taxon>
        <taxon>Pseudomonadota</taxon>
        <taxon>Gammaproteobacteria</taxon>
        <taxon>Pseudomonadales</taxon>
        <taxon>Marinobacteraceae</taxon>
        <taxon>Marinobacter</taxon>
    </lineage>
</organism>
<comment type="caution">
    <text evidence="2">The sequence shown here is derived from an EMBL/GenBank/DDBJ whole genome shotgun (WGS) entry which is preliminary data.</text>
</comment>
<evidence type="ECO:0000256" key="1">
    <source>
        <dbReference type="SAM" id="SignalP"/>
    </source>
</evidence>
<feature type="signal peptide" evidence="1">
    <location>
        <begin position="1"/>
        <end position="20"/>
    </location>
</feature>
<evidence type="ECO:0000313" key="2">
    <source>
        <dbReference type="EMBL" id="MDL0433453.1"/>
    </source>
</evidence>
<gene>
    <name evidence="2" type="ORF">QPM17_20120</name>
</gene>
<name>A0ABT7IIH1_9GAMM</name>
<feature type="chain" id="PRO_5045998155" evidence="1">
    <location>
        <begin position="21"/>
        <end position="95"/>
    </location>
</feature>
<protein>
    <submittedName>
        <fullName evidence="2">Uncharacterized protein</fullName>
    </submittedName>
</protein>
<reference evidence="2 3" key="1">
    <citation type="submission" date="2023-06" db="EMBL/GenBank/DDBJ databases">
        <title>Marinobacter azerbaijanicus a moderately halophilic, isolated from Urmia Lake in Azerbaijan region of Iran.</title>
        <authorList>
            <person name="Sanchez-Porro C."/>
            <person name="Aghdam E.M."/>
            <person name="Saheb S.M."/>
            <person name="Tarhriz V."/>
            <person name="Kazemi E."/>
            <person name="Ammozegar M.A."/>
            <person name="Ventosa A."/>
            <person name="Hejazi M.S."/>
        </authorList>
    </citation>
    <scope>NUCLEOTIDE SEQUENCE [LARGE SCALE GENOMIC DNA]</scope>
    <source>
        <strain evidence="2 3">TBZ242</strain>
    </source>
</reference>
<dbReference type="RefSeq" id="WP_285393264.1">
    <property type="nucleotide sequence ID" value="NZ_JASSVS010000014.1"/>
</dbReference>